<dbReference type="GO" id="GO:0006974">
    <property type="term" value="P:DNA damage response"/>
    <property type="evidence" value="ECO:0007669"/>
    <property type="project" value="TreeGrafter"/>
</dbReference>
<evidence type="ECO:0000313" key="8">
    <source>
        <dbReference type="EMBL" id="CAJ1944367.1"/>
    </source>
</evidence>
<dbReference type="FunFam" id="1.10.10.2030:FF:000001">
    <property type="entry name" value="DNA/RNA-binding protein KIN17, putative"/>
    <property type="match status" value="1"/>
</dbReference>
<keyword evidence="9" id="KW-1185">Reference proteome</keyword>
<dbReference type="Gene3D" id="2.30.30.30">
    <property type="match status" value="1"/>
</dbReference>
<proteinExistence type="inferred from homology"/>
<keyword evidence="5" id="KW-0175">Coiled coil</keyword>
<feature type="coiled-coil region" evidence="5">
    <location>
        <begin position="151"/>
        <end position="181"/>
    </location>
</feature>
<evidence type="ECO:0000256" key="5">
    <source>
        <dbReference type="SAM" id="Coils"/>
    </source>
</evidence>
<evidence type="ECO:0000313" key="9">
    <source>
        <dbReference type="Proteomes" id="UP001295423"/>
    </source>
</evidence>
<dbReference type="InterPro" id="IPR036236">
    <property type="entry name" value="Znf_C2H2_sf"/>
</dbReference>
<comment type="caution">
    <text evidence="8">The sequence shown here is derived from an EMBL/GenBank/DDBJ whole genome shotgun (WGS) entry which is preliminary data.</text>
</comment>
<dbReference type="GO" id="GO:0006260">
    <property type="term" value="P:DNA replication"/>
    <property type="evidence" value="ECO:0007669"/>
    <property type="project" value="TreeGrafter"/>
</dbReference>
<feature type="compositionally biased region" description="Low complexity" evidence="6">
    <location>
        <begin position="263"/>
        <end position="273"/>
    </location>
</feature>
<dbReference type="PANTHER" id="PTHR12805:SF0">
    <property type="entry name" value="DNA_RNA-BINDING PROTEIN KIN17"/>
    <property type="match status" value="1"/>
</dbReference>
<dbReference type="Pfam" id="PF18131">
    <property type="entry name" value="KN17_SH3"/>
    <property type="match status" value="1"/>
</dbReference>
<dbReference type="InterPro" id="IPR014722">
    <property type="entry name" value="Rib_uL2_dom2"/>
</dbReference>
<dbReference type="AlphaFoldDB" id="A0AAD2FJH9"/>
<dbReference type="Pfam" id="PF25092">
    <property type="entry name" value="SH3_KIN17_C"/>
    <property type="match status" value="1"/>
</dbReference>
<evidence type="ECO:0000256" key="6">
    <source>
        <dbReference type="SAM" id="MobiDB-lite"/>
    </source>
</evidence>
<accession>A0AAD2FJH9</accession>
<evidence type="ECO:0000256" key="3">
    <source>
        <dbReference type="ARBA" id="ARBA00022771"/>
    </source>
</evidence>
<feature type="region of interest" description="Disordered" evidence="6">
    <location>
        <begin position="217"/>
        <end position="304"/>
    </location>
</feature>
<dbReference type="GO" id="GO:0008270">
    <property type="term" value="F:zinc ion binding"/>
    <property type="evidence" value="ECO:0007669"/>
    <property type="project" value="UniProtKB-KW"/>
</dbReference>
<dbReference type="InterPro" id="IPR041330">
    <property type="entry name" value="KN17_SH3"/>
</dbReference>
<comment type="similarity">
    <text evidence="1">Belongs to the KIN17 family.</text>
</comment>
<dbReference type="Pfam" id="PF25095">
    <property type="entry name" value="C2H2-zf_KIN17"/>
    <property type="match status" value="1"/>
</dbReference>
<keyword evidence="2" id="KW-0479">Metal-binding</keyword>
<dbReference type="GO" id="GO:0003690">
    <property type="term" value="F:double-stranded DNA binding"/>
    <property type="evidence" value="ECO:0007669"/>
    <property type="project" value="TreeGrafter"/>
</dbReference>
<feature type="compositionally biased region" description="Acidic residues" evidence="6">
    <location>
        <begin position="231"/>
        <end position="243"/>
    </location>
</feature>
<dbReference type="InterPro" id="IPR041995">
    <property type="entry name" value="KOW_KIN17"/>
</dbReference>
<dbReference type="InterPro" id="IPR037321">
    <property type="entry name" value="KIN17-like"/>
</dbReference>
<evidence type="ECO:0000256" key="4">
    <source>
        <dbReference type="ARBA" id="ARBA00022833"/>
    </source>
</evidence>
<dbReference type="SMART" id="SM01253">
    <property type="entry name" value="Kin17_mid"/>
    <property type="match status" value="1"/>
</dbReference>
<dbReference type="InterPro" id="IPR019447">
    <property type="entry name" value="DNA/RNA-bd_Kin17_WH-like_dom"/>
</dbReference>
<feature type="domain" description="C2H2-type" evidence="7">
    <location>
        <begin position="28"/>
        <end position="50"/>
    </location>
</feature>
<dbReference type="GO" id="GO:0005634">
    <property type="term" value="C:nucleus"/>
    <property type="evidence" value="ECO:0007669"/>
    <property type="project" value="TreeGrafter"/>
</dbReference>
<dbReference type="InterPro" id="IPR038254">
    <property type="entry name" value="KIN17_WH-like_sf"/>
</dbReference>
<dbReference type="Proteomes" id="UP001295423">
    <property type="component" value="Unassembled WGS sequence"/>
</dbReference>
<evidence type="ECO:0000259" key="7">
    <source>
        <dbReference type="PROSITE" id="PS00028"/>
    </source>
</evidence>
<evidence type="ECO:0000256" key="1">
    <source>
        <dbReference type="ARBA" id="ARBA00008517"/>
    </source>
</evidence>
<keyword evidence="3" id="KW-0863">Zinc-finger</keyword>
<dbReference type="Gene3D" id="2.30.30.140">
    <property type="match status" value="1"/>
</dbReference>
<dbReference type="PANTHER" id="PTHR12805">
    <property type="entry name" value="KIN17 KIN, ANTIGENIC DETERMINANT OF RECA PROTEIN HOMOLOG"/>
    <property type="match status" value="1"/>
</dbReference>
<organism evidence="8 9">
    <name type="scientific">Cylindrotheca closterium</name>
    <dbReference type="NCBI Taxonomy" id="2856"/>
    <lineage>
        <taxon>Eukaryota</taxon>
        <taxon>Sar</taxon>
        <taxon>Stramenopiles</taxon>
        <taxon>Ochrophyta</taxon>
        <taxon>Bacillariophyta</taxon>
        <taxon>Bacillariophyceae</taxon>
        <taxon>Bacillariophycidae</taxon>
        <taxon>Bacillariales</taxon>
        <taxon>Bacillariaceae</taxon>
        <taxon>Cylindrotheca</taxon>
    </lineage>
</organism>
<dbReference type="Gene3D" id="1.10.10.2030">
    <property type="entry name" value="DNA/RNA-binding protein Kin17, conserved domain"/>
    <property type="match status" value="1"/>
</dbReference>
<gene>
    <name evidence="8" type="ORF">CYCCA115_LOCUS8852</name>
</gene>
<dbReference type="PROSITE" id="PS00028">
    <property type="entry name" value="ZINC_FINGER_C2H2_1"/>
    <property type="match status" value="1"/>
</dbReference>
<dbReference type="EMBL" id="CAKOGP040001224">
    <property type="protein sequence ID" value="CAJ1944367.1"/>
    <property type="molecule type" value="Genomic_DNA"/>
</dbReference>
<sequence>MPKAEKGSVKDIANRMKSRGLQKLKFYCQMCEKQCRDANGFKCHLTSDAHLRQMKIFSDNAGGIMDKFSKEFERSYMQTLRTRHGTKKVNANNVYQEVISDKGHIHMNATHWTTLSEFVQYLGKCGKCVVEETERGWDISYIERDVGILARRETLQRREEAEKAAEAAEAQRMALQRIEAAKALDRAGGTVHMEATSLERNGDSKQIKVALTSANTSGGIKSKVKKASVFGEDEDDEEDEEEEGPPKLAPPVFNMPVAPAVSNNNNKNNNNKKNNNKRQSSSLKEKDEKSLKKAKTKSTSSSSDRKDYWLHRDILVRVITKNFDGKYFKRKAVVDQVIEKYAAQIEILDSSKDAKDGGAVLQLDQDDLETVIPKQTGKKVRILNGRYRGEKAIVVDLNKQDYVGVLELPNGKIVKRVPYEDFSKIA</sequence>
<dbReference type="SUPFAM" id="SSF57667">
    <property type="entry name" value="beta-beta-alpha zinc fingers"/>
    <property type="match status" value="1"/>
</dbReference>
<evidence type="ECO:0000256" key="2">
    <source>
        <dbReference type="ARBA" id="ARBA00022723"/>
    </source>
</evidence>
<dbReference type="Pfam" id="PF10357">
    <property type="entry name" value="WH_KIN17"/>
    <property type="match status" value="1"/>
</dbReference>
<protein>
    <recommendedName>
        <fullName evidence="7">C2H2-type domain-containing protein</fullName>
    </recommendedName>
</protein>
<dbReference type="InterPro" id="IPR013087">
    <property type="entry name" value="Znf_C2H2_type"/>
</dbReference>
<keyword evidence="4" id="KW-0862">Zinc</keyword>
<name>A0AAD2FJH9_9STRA</name>
<reference evidence="8" key="1">
    <citation type="submission" date="2023-08" db="EMBL/GenBank/DDBJ databases">
        <authorList>
            <person name="Audoor S."/>
            <person name="Bilcke G."/>
        </authorList>
    </citation>
    <scope>NUCLEOTIDE SEQUENCE</scope>
</reference>
<dbReference type="InterPro" id="IPR056767">
    <property type="entry name" value="C2H2-Znf_KIN17"/>
</dbReference>